<name>A0A7C8ZLR6_OPUST</name>
<accession>A0A7C8ZLR6</accession>
<organism evidence="1">
    <name type="scientific">Opuntia streptacantha</name>
    <name type="common">Prickly pear cactus</name>
    <name type="synonym">Opuntia cardona</name>
    <dbReference type="NCBI Taxonomy" id="393608"/>
    <lineage>
        <taxon>Eukaryota</taxon>
        <taxon>Viridiplantae</taxon>
        <taxon>Streptophyta</taxon>
        <taxon>Embryophyta</taxon>
        <taxon>Tracheophyta</taxon>
        <taxon>Spermatophyta</taxon>
        <taxon>Magnoliopsida</taxon>
        <taxon>eudicotyledons</taxon>
        <taxon>Gunneridae</taxon>
        <taxon>Pentapetalae</taxon>
        <taxon>Caryophyllales</taxon>
        <taxon>Cactineae</taxon>
        <taxon>Cactaceae</taxon>
        <taxon>Opuntioideae</taxon>
        <taxon>Opuntia</taxon>
    </lineage>
</organism>
<dbReference type="EMBL" id="GISG01146606">
    <property type="protein sequence ID" value="MBA4646513.1"/>
    <property type="molecule type" value="Transcribed_RNA"/>
</dbReference>
<reference evidence="1" key="1">
    <citation type="journal article" date="2013" name="J. Plant Res.">
        <title>Effect of fungi and light on seed germination of three Opuntia species from semiarid lands of central Mexico.</title>
        <authorList>
            <person name="Delgado-Sanchez P."/>
            <person name="Jimenez-Bremont J.F."/>
            <person name="Guerrero-Gonzalez Mde L."/>
            <person name="Flores J."/>
        </authorList>
    </citation>
    <scope>NUCLEOTIDE SEQUENCE</scope>
    <source>
        <tissue evidence="1">Cladode</tissue>
    </source>
</reference>
<reference evidence="1" key="2">
    <citation type="submission" date="2020-07" db="EMBL/GenBank/DDBJ databases">
        <authorList>
            <person name="Vera ALvarez R."/>
            <person name="Arias-Moreno D.M."/>
            <person name="Jimenez-Jacinto V."/>
            <person name="Jimenez-Bremont J.F."/>
            <person name="Swaminathan K."/>
            <person name="Moose S.P."/>
            <person name="Guerrero-Gonzalez M.L."/>
            <person name="Marino-Ramirez L."/>
            <person name="Landsman D."/>
            <person name="Rodriguez-Kessler M."/>
            <person name="Delgado-Sanchez P."/>
        </authorList>
    </citation>
    <scope>NUCLEOTIDE SEQUENCE</scope>
    <source>
        <tissue evidence="1">Cladode</tissue>
    </source>
</reference>
<sequence>MITDYLRAPSSPHIVITSNGLAFTHKAKVHGRTNQVAVESQIHTTHGEQCALRDGQDCIHIPSVPLKGLDKLGGCIVIRDIEPQTMGDRGRNTLTEAERVSTDKVNPFTIWVI</sequence>
<evidence type="ECO:0000313" key="1">
    <source>
        <dbReference type="EMBL" id="MBA4646512.1"/>
    </source>
</evidence>
<dbReference type="AlphaFoldDB" id="A0A7C8ZLR6"/>
<dbReference type="EMBL" id="GISG01146605">
    <property type="protein sequence ID" value="MBA4646512.1"/>
    <property type="molecule type" value="Transcribed_RNA"/>
</dbReference>
<proteinExistence type="predicted"/>
<protein>
    <submittedName>
        <fullName evidence="1">Uncharacterized protein</fullName>
    </submittedName>
</protein>